<dbReference type="Proteomes" id="UP000018857">
    <property type="component" value="Unassembled WGS sequence"/>
</dbReference>
<comment type="caution">
    <text evidence="1">The sequence shown here is derived from an EMBL/GenBank/DDBJ whole genome shotgun (WGS) entry which is preliminary data.</text>
</comment>
<reference evidence="1 2" key="1">
    <citation type="journal article" date="2014" name="Genome Announc.">
        <title>Draft Genome Sequence of Marinomonas sp. Strain D104, a Polycyclic Aromatic Hydrocarbon-Degrading Bacterium from the Deep-Sea Sediment of the Arctic Ocean.</title>
        <authorList>
            <person name="Dong C."/>
            <person name="Bai X."/>
            <person name="Lai Q."/>
            <person name="Xie Y."/>
            <person name="Chen X."/>
            <person name="Shao Z."/>
        </authorList>
    </citation>
    <scope>NUCLEOTIDE SEQUENCE [LARGE SCALE GENOMIC DNA]</scope>
    <source>
        <strain evidence="1 2">D104</strain>
    </source>
</reference>
<dbReference type="AlphaFoldDB" id="W1RP04"/>
<organism evidence="1 2">
    <name type="scientific">Marinomonas profundimaris</name>
    <dbReference type="NCBI Taxonomy" id="1208321"/>
    <lineage>
        <taxon>Bacteria</taxon>
        <taxon>Pseudomonadati</taxon>
        <taxon>Pseudomonadota</taxon>
        <taxon>Gammaproteobacteria</taxon>
        <taxon>Oceanospirillales</taxon>
        <taxon>Oceanospirillaceae</taxon>
        <taxon>Marinomonas</taxon>
    </lineage>
</organism>
<gene>
    <name evidence="1" type="ORF">D104_15845</name>
</gene>
<dbReference type="EMBL" id="AYOZ01000060">
    <property type="protein sequence ID" value="ETI58232.1"/>
    <property type="molecule type" value="Genomic_DNA"/>
</dbReference>
<dbReference type="PATRIC" id="fig|1208321.3.peg.3149"/>
<sequence>MSSEKVVIKPIIKKNPFIKTPDEVAELFGLPTSIRSQIKILAALFGQEVKVSDRSLDNLSGKGVSEQKADEALAPMLTLLDQLNLNLDNFIPIGTSTDDLKALWRAAIKSFTAGFESAGQDTSFLQPLIAFIERRCTEYEAQREWGSNHRGVDEQKLLTLIAEFYRPVIDKTALNSEQQNIVIQLLERLSLEQNIQANQDEIEAMGLFTQDFNLSLFAAVDLVALNWKHRHQEGIKQHNSFLFKILASDGKCYFGKLMSFIKEDTGVSFRTLAQYVPIQQESTETGRTVLEVQVERLKEWRKGKTKPSFATLEKFCSNFAFEDQLLLFIYCLICQAIDRLLVKYKTDEQRMLKEIYSADNYLTYYLREKETAA</sequence>
<dbReference type="OrthoDB" id="5911792at2"/>
<name>W1RP04_9GAMM</name>
<accession>W1RP04</accession>
<keyword evidence="2" id="KW-1185">Reference proteome</keyword>
<protein>
    <submittedName>
        <fullName evidence="1">Uncharacterized protein</fullName>
    </submittedName>
</protein>
<dbReference type="RefSeq" id="WP_024025205.1">
    <property type="nucleotide sequence ID" value="NZ_AYOZ01000060.1"/>
</dbReference>
<proteinExistence type="predicted"/>
<evidence type="ECO:0000313" key="2">
    <source>
        <dbReference type="Proteomes" id="UP000018857"/>
    </source>
</evidence>
<evidence type="ECO:0000313" key="1">
    <source>
        <dbReference type="EMBL" id="ETI58232.1"/>
    </source>
</evidence>